<keyword evidence="2" id="KW-1133">Transmembrane helix</keyword>
<evidence type="ECO:0000256" key="2">
    <source>
        <dbReference type="SAM" id="Phobius"/>
    </source>
</evidence>
<accession>A0ABR8R0K2</accession>
<evidence type="ECO:0000313" key="3">
    <source>
        <dbReference type="EMBL" id="MBD7941032.1"/>
    </source>
</evidence>
<feature type="transmembrane region" description="Helical" evidence="2">
    <location>
        <begin position="6"/>
        <end position="22"/>
    </location>
</feature>
<keyword evidence="2" id="KW-0812">Transmembrane</keyword>
<reference evidence="3 4" key="1">
    <citation type="submission" date="2020-08" db="EMBL/GenBank/DDBJ databases">
        <title>A Genomic Blueprint of the Chicken Gut Microbiome.</title>
        <authorList>
            <person name="Gilroy R."/>
            <person name="Ravi A."/>
            <person name="Getino M."/>
            <person name="Pursley I."/>
            <person name="Horton D.L."/>
            <person name="Alikhan N.-F."/>
            <person name="Baker D."/>
            <person name="Gharbi K."/>
            <person name="Hall N."/>
            <person name="Watson M."/>
            <person name="Adriaenssens E.M."/>
            <person name="Foster-Nyarko E."/>
            <person name="Jarju S."/>
            <person name="Secka A."/>
            <person name="Antonio M."/>
            <person name="Oren A."/>
            <person name="Chaudhuri R."/>
            <person name="La Ragione R.M."/>
            <person name="Hildebrand F."/>
            <person name="Pallen M.J."/>
        </authorList>
    </citation>
    <scope>NUCLEOTIDE SEQUENCE [LARGE SCALE GENOMIC DNA]</scope>
    <source>
        <strain evidence="3 4">Sa3CVA3</strain>
    </source>
</reference>
<organism evidence="3 4">
    <name type="scientific">Brevundimonas guildfordensis</name>
    <dbReference type="NCBI Taxonomy" id="2762241"/>
    <lineage>
        <taxon>Bacteria</taxon>
        <taxon>Pseudomonadati</taxon>
        <taxon>Pseudomonadota</taxon>
        <taxon>Alphaproteobacteria</taxon>
        <taxon>Caulobacterales</taxon>
        <taxon>Caulobacteraceae</taxon>
        <taxon>Brevundimonas</taxon>
    </lineage>
</organism>
<keyword evidence="4" id="KW-1185">Reference proteome</keyword>
<feature type="region of interest" description="Disordered" evidence="1">
    <location>
        <begin position="26"/>
        <end position="53"/>
    </location>
</feature>
<evidence type="ECO:0000313" key="4">
    <source>
        <dbReference type="Proteomes" id="UP000638918"/>
    </source>
</evidence>
<protein>
    <submittedName>
        <fullName evidence="3">Uncharacterized protein</fullName>
    </submittedName>
</protein>
<dbReference type="RefSeq" id="WP_191743361.1">
    <property type="nucleotide sequence ID" value="NZ_JACSQU010000001.1"/>
</dbReference>
<name>A0ABR8R0K2_9CAUL</name>
<proteinExistence type="predicted"/>
<gene>
    <name evidence="3" type="ORF">H9656_06510</name>
</gene>
<dbReference type="EMBL" id="JACSQU010000001">
    <property type="protein sequence ID" value="MBD7941032.1"/>
    <property type="molecule type" value="Genomic_DNA"/>
</dbReference>
<sequence>MLPTFIVLLLVVVAVAAIVWVVRRGPKHVPRPGEDQDTAWNDPITPADRDPRP</sequence>
<comment type="caution">
    <text evidence="3">The sequence shown here is derived from an EMBL/GenBank/DDBJ whole genome shotgun (WGS) entry which is preliminary data.</text>
</comment>
<dbReference type="Proteomes" id="UP000638918">
    <property type="component" value="Unassembled WGS sequence"/>
</dbReference>
<keyword evidence="2" id="KW-0472">Membrane</keyword>
<evidence type="ECO:0000256" key="1">
    <source>
        <dbReference type="SAM" id="MobiDB-lite"/>
    </source>
</evidence>